<proteinExistence type="predicted"/>
<dbReference type="Proteomes" id="UP000494330">
    <property type="component" value="Unassembled WGS sequence"/>
</dbReference>
<dbReference type="InterPro" id="IPR010982">
    <property type="entry name" value="Lambda_DNA-bd_dom_sf"/>
</dbReference>
<dbReference type="Pfam" id="PF13443">
    <property type="entry name" value="HTH_26"/>
    <property type="match status" value="1"/>
</dbReference>
<dbReference type="SMART" id="SM00530">
    <property type="entry name" value="HTH_XRE"/>
    <property type="match status" value="1"/>
</dbReference>
<dbReference type="GO" id="GO:0003677">
    <property type="term" value="F:DNA binding"/>
    <property type="evidence" value="ECO:0007669"/>
    <property type="project" value="InterPro"/>
</dbReference>
<dbReference type="CDD" id="cd00093">
    <property type="entry name" value="HTH_XRE"/>
    <property type="match status" value="1"/>
</dbReference>
<accession>A0A6P2K7W6</accession>
<dbReference type="EMBL" id="CABVQD010000006">
    <property type="protein sequence ID" value="VWB53303.1"/>
    <property type="molecule type" value="Genomic_DNA"/>
</dbReference>
<dbReference type="InterPro" id="IPR001387">
    <property type="entry name" value="Cro/C1-type_HTH"/>
</dbReference>
<dbReference type="RefSeq" id="WP_031398811.1">
    <property type="nucleotide sequence ID" value="NZ_CABVQD010000006.1"/>
</dbReference>
<evidence type="ECO:0000259" key="1">
    <source>
        <dbReference type="SMART" id="SM00530"/>
    </source>
</evidence>
<evidence type="ECO:0000313" key="3">
    <source>
        <dbReference type="Proteomes" id="UP000494330"/>
    </source>
</evidence>
<keyword evidence="3" id="KW-1185">Reference proteome</keyword>
<reference evidence="2 3" key="1">
    <citation type="submission" date="2019-09" db="EMBL/GenBank/DDBJ databases">
        <authorList>
            <person name="Depoorter E."/>
        </authorList>
    </citation>
    <scope>NUCLEOTIDE SEQUENCE [LARGE SCALE GENOMIC DNA]</scope>
    <source>
        <strain evidence="2">LMG 30113</strain>
    </source>
</reference>
<dbReference type="AlphaFoldDB" id="A0A6P2K7W6"/>
<dbReference type="SUPFAM" id="SSF47413">
    <property type="entry name" value="lambda repressor-like DNA-binding domains"/>
    <property type="match status" value="1"/>
</dbReference>
<sequence>MTELPRLVATLKRRLKAAGLTYRDAAQALDLSEPSVKRLLTDGNLTVERLSQFCDLVGLTMIELLQEAEASLPLLHTLTHEQEARLVADEKQLLVTVCAFNHWSVSDMVSHYRLTEAECIKNLLALDRMGIIELKPGNRIRLRIARDFEWLVNGPIQQFFVRQALPDFMESRFDIPDEAMGFVHGMLTKAAYQQLQTELRKLRTRFAALHDQSASAPLQERRGTALLLTTRVWEPDAFRKLKRASHG</sequence>
<protein>
    <submittedName>
        <fullName evidence="2">XRE family transcriptional regulator</fullName>
    </submittedName>
</protein>
<organism evidence="2 3">
    <name type="scientific">Burkholderia paludis</name>
    <dbReference type="NCBI Taxonomy" id="1506587"/>
    <lineage>
        <taxon>Bacteria</taxon>
        <taxon>Pseudomonadati</taxon>
        <taxon>Pseudomonadota</taxon>
        <taxon>Betaproteobacteria</taxon>
        <taxon>Burkholderiales</taxon>
        <taxon>Burkholderiaceae</taxon>
        <taxon>Burkholderia</taxon>
        <taxon>Burkholderia cepacia complex</taxon>
    </lineage>
</organism>
<gene>
    <name evidence="2" type="ORF">BPA30113_02316</name>
</gene>
<name>A0A6P2K7W6_9BURK</name>
<dbReference type="Gene3D" id="1.10.260.40">
    <property type="entry name" value="lambda repressor-like DNA-binding domains"/>
    <property type="match status" value="1"/>
</dbReference>
<evidence type="ECO:0000313" key="2">
    <source>
        <dbReference type="EMBL" id="VWB53303.1"/>
    </source>
</evidence>
<feature type="domain" description="HTH cro/C1-type" evidence="1">
    <location>
        <begin position="10"/>
        <end position="64"/>
    </location>
</feature>